<feature type="compositionally biased region" description="Low complexity" evidence="1">
    <location>
        <begin position="69"/>
        <end position="91"/>
    </location>
</feature>
<feature type="region of interest" description="Disordered" evidence="1">
    <location>
        <begin position="69"/>
        <end position="92"/>
    </location>
</feature>
<dbReference type="GeneID" id="8849067"/>
<proteinExistence type="predicted"/>
<dbReference type="EMBL" id="GG738864">
    <property type="protein sequence ID" value="EFC45108.1"/>
    <property type="molecule type" value="Genomic_DNA"/>
</dbReference>
<feature type="compositionally biased region" description="Low complexity" evidence="1">
    <location>
        <begin position="104"/>
        <end position="115"/>
    </location>
</feature>
<evidence type="ECO:0000256" key="1">
    <source>
        <dbReference type="SAM" id="MobiDB-lite"/>
    </source>
</evidence>
<dbReference type="InParanoid" id="D2VDA5"/>
<accession>D2VDA5</accession>
<sequence>MGSFTSAIIKHFEEEYRFEEHYRNRPPIKPLESLSHHQQVKMNFHQPQQQPLHNTTCYSRKNSLGIVSTSISSSNTSSTSSTSTSSISNSTLRHASSRMSKYFISSDDSNNQNISPGPGGSGTIMRKSSKPDLYKKILSPVPIDIPEYPIEDSTSDNSSHSLLKQNSLPCLKPNGCDRLKEKTLTKSRSMREKGLKQIRFADEPEIIMERVGSADSRAEMMFSKKMVQQHDASSSASTASRKQ</sequence>
<dbReference type="VEuPathDB" id="AmoebaDB:NAEGRDRAFT_66776"/>
<keyword evidence="3" id="KW-1185">Reference proteome</keyword>
<feature type="region of interest" description="Disordered" evidence="1">
    <location>
        <begin position="104"/>
        <end position="127"/>
    </location>
</feature>
<dbReference type="KEGG" id="ngr:NAEGRDRAFT_66776"/>
<gene>
    <name evidence="2" type="ORF">NAEGRDRAFT_66776</name>
</gene>
<name>D2VDA5_NAEGR</name>
<organism evidence="3">
    <name type="scientific">Naegleria gruberi</name>
    <name type="common">Amoeba</name>
    <dbReference type="NCBI Taxonomy" id="5762"/>
    <lineage>
        <taxon>Eukaryota</taxon>
        <taxon>Discoba</taxon>
        <taxon>Heterolobosea</taxon>
        <taxon>Tetramitia</taxon>
        <taxon>Eutetramitia</taxon>
        <taxon>Vahlkampfiidae</taxon>
        <taxon>Naegleria</taxon>
    </lineage>
</organism>
<reference evidence="2 3" key="1">
    <citation type="journal article" date="2010" name="Cell">
        <title>The genome of Naegleria gruberi illuminates early eukaryotic versatility.</title>
        <authorList>
            <person name="Fritz-Laylin L.K."/>
            <person name="Prochnik S.E."/>
            <person name="Ginger M.L."/>
            <person name="Dacks J.B."/>
            <person name="Carpenter M.L."/>
            <person name="Field M.C."/>
            <person name="Kuo A."/>
            <person name="Paredez A."/>
            <person name="Chapman J."/>
            <person name="Pham J."/>
            <person name="Shu S."/>
            <person name="Neupane R."/>
            <person name="Cipriano M."/>
            <person name="Mancuso J."/>
            <person name="Tu H."/>
            <person name="Salamov A."/>
            <person name="Lindquist E."/>
            <person name="Shapiro H."/>
            <person name="Lucas S."/>
            <person name="Grigoriev I.V."/>
            <person name="Cande W.Z."/>
            <person name="Fulton C."/>
            <person name="Rokhsar D.S."/>
            <person name="Dawson S.C."/>
        </authorList>
    </citation>
    <scope>NUCLEOTIDE SEQUENCE [LARGE SCALE GENOMIC DNA]</scope>
    <source>
        <strain evidence="2 3">NEG-M</strain>
    </source>
</reference>
<evidence type="ECO:0000313" key="2">
    <source>
        <dbReference type="EMBL" id="EFC45108.1"/>
    </source>
</evidence>
<protein>
    <submittedName>
        <fullName evidence="2">Predicted protein</fullName>
    </submittedName>
</protein>
<dbReference type="RefSeq" id="XP_002677852.1">
    <property type="nucleotide sequence ID" value="XM_002677806.1"/>
</dbReference>
<dbReference type="Proteomes" id="UP000006671">
    <property type="component" value="Unassembled WGS sequence"/>
</dbReference>
<evidence type="ECO:0000313" key="3">
    <source>
        <dbReference type="Proteomes" id="UP000006671"/>
    </source>
</evidence>
<dbReference type="AlphaFoldDB" id="D2VDA5"/>